<feature type="compositionally biased region" description="Acidic residues" evidence="3">
    <location>
        <begin position="131"/>
        <end position="142"/>
    </location>
</feature>
<organism evidence="5 6">
    <name type="scientific">Natrinema versiforme JCM 10478</name>
    <dbReference type="NCBI Taxonomy" id="1227496"/>
    <lineage>
        <taxon>Archaea</taxon>
        <taxon>Methanobacteriati</taxon>
        <taxon>Methanobacteriota</taxon>
        <taxon>Stenosarchaea group</taxon>
        <taxon>Halobacteria</taxon>
        <taxon>Halobacteriales</taxon>
        <taxon>Natrialbaceae</taxon>
        <taxon>Natrinema</taxon>
    </lineage>
</organism>
<dbReference type="InterPro" id="IPR006752">
    <property type="entry name" value="Arch_fla_DE"/>
</dbReference>
<evidence type="ECO:0000259" key="4">
    <source>
        <dbReference type="Pfam" id="PF04659"/>
    </source>
</evidence>
<dbReference type="PANTHER" id="PTHR40698">
    <property type="entry name" value="FLAGELLA-RELATED PROTEIN E-RELATED-RELATED"/>
    <property type="match status" value="1"/>
</dbReference>
<gene>
    <name evidence="5" type="ORF">C489_07760</name>
</gene>
<feature type="domain" description="Archaeal flagella protein FlaD/E" evidence="4">
    <location>
        <begin position="4"/>
        <end position="108"/>
    </location>
</feature>
<keyword evidence="6" id="KW-1185">Reference proteome</keyword>
<dbReference type="GO" id="GO:0097589">
    <property type="term" value="C:archaeal-type flagellum"/>
    <property type="evidence" value="ECO:0007669"/>
    <property type="project" value="UniProtKB-SubCell"/>
</dbReference>
<dbReference type="AlphaFoldDB" id="L9Y2H5"/>
<keyword evidence="2" id="KW-0974">Archaeal flagellum</keyword>
<evidence type="ECO:0000256" key="1">
    <source>
        <dbReference type="ARBA" id="ARBA00004618"/>
    </source>
</evidence>
<protein>
    <recommendedName>
        <fullName evidence="4">Archaeal flagella protein FlaD/E domain-containing protein</fullName>
    </recommendedName>
</protein>
<dbReference type="RefSeq" id="WP_006430622.1">
    <property type="nucleotide sequence ID" value="NZ_AOID01000024.1"/>
</dbReference>
<evidence type="ECO:0000256" key="3">
    <source>
        <dbReference type="SAM" id="MobiDB-lite"/>
    </source>
</evidence>
<comment type="caution">
    <text evidence="5">The sequence shown here is derived from an EMBL/GenBank/DDBJ whole genome shotgun (WGS) entry which is preliminary data.</text>
</comment>
<dbReference type="InterPro" id="IPR052494">
    <property type="entry name" value="Flagella_assembly_related"/>
</dbReference>
<dbReference type="PATRIC" id="fig|1227496.3.peg.1569"/>
<proteinExistence type="predicted"/>
<accession>L9Y2H5</accession>
<dbReference type="STRING" id="1227496.C489_07760"/>
<feature type="region of interest" description="Disordered" evidence="3">
    <location>
        <begin position="127"/>
        <end position="157"/>
    </location>
</feature>
<reference evidence="5 6" key="1">
    <citation type="journal article" date="2014" name="PLoS Genet.">
        <title>Phylogenetically driven sequencing of extremely halophilic archaea reveals strategies for static and dynamic osmo-response.</title>
        <authorList>
            <person name="Becker E.A."/>
            <person name="Seitzer P.M."/>
            <person name="Tritt A."/>
            <person name="Larsen D."/>
            <person name="Krusor M."/>
            <person name="Yao A.I."/>
            <person name="Wu D."/>
            <person name="Madern D."/>
            <person name="Eisen J.A."/>
            <person name="Darling A.E."/>
            <person name="Facciotti M.T."/>
        </authorList>
    </citation>
    <scope>NUCLEOTIDE SEQUENCE [LARGE SCALE GENOMIC DNA]</scope>
    <source>
        <strain evidence="5 6">JCM 10478</strain>
    </source>
</reference>
<dbReference type="EMBL" id="AOID01000024">
    <property type="protein sequence ID" value="ELY68250.1"/>
    <property type="molecule type" value="Genomic_DNA"/>
</dbReference>
<dbReference type="PANTHER" id="PTHR40698:SF2">
    <property type="entry name" value="FLAGELLA-RELATED PROTEIN C-RELATED"/>
    <property type="match status" value="1"/>
</dbReference>
<dbReference type="Proteomes" id="UP000011632">
    <property type="component" value="Unassembled WGS sequence"/>
</dbReference>
<evidence type="ECO:0000256" key="2">
    <source>
        <dbReference type="ARBA" id="ARBA00022440"/>
    </source>
</evidence>
<name>L9Y2H5_9EURY</name>
<evidence type="ECO:0000313" key="5">
    <source>
        <dbReference type="EMBL" id="ELY68250.1"/>
    </source>
</evidence>
<evidence type="ECO:0000313" key="6">
    <source>
        <dbReference type="Proteomes" id="UP000011632"/>
    </source>
</evidence>
<dbReference type="GO" id="GO:0097588">
    <property type="term" value="P:archaeal or bacterial-type flagellum-dependent cell motility"/>
    <property type="evidence" value="ECO:0007669"/>
    <property type="project" value="InterPro"/>
</dbReference>
<dbReference type="Pfam" id="PF04659">
    <property type="entry name" value="Arch_fla_DE"/>
    <property type="match status" value="1"/>
</dbReference>
<comment type="subcellular location">
    <subcellularLocation>
        <location evidence="1">Archaeal flagellum</location>
    </subcellularLocation>
</comment>
<sequence>MSHSQPYLETLERSAGRTDATIQWARFLGETFGTTGALNCLRYYEDLGWISPLVREQMVSYLRGLSLGEIHNKRYDEPTTLEYPLESLSGTLFSAHAQSLEYISKIRGDDLEEHVMIARMAERRVERRIDDEDDGDDADADGPNEMVSIIRDGPSSH</sequence>
<dbReference type="OrthoDB" id="308199at2157"/>